<comment type="caution">
    <text evidence="1">The sequence shown here is derived from an EMBL/GenBank/DDBJ whole genome shotgun (WGS) entry which is preliminary data.</text>
</comment>
<gene>
    <name evidence="1" type="ORF">ACFS6J_17595</name>
</gene>
<dbReference type="EMBL" id="JBHUPA010000008">
    <property type="protein sequence ID" value="MFD2963623.1"/>
    <property type="molecule type" value="Genomic_DNA"/>
</dbReference>
<keyword evidence="2" id="KW-1185">Reference proteome</keyword>
<reference evidence="2" key="1">
    <citation type="journal article" date="2019" name="Int. J. Syst. Evol. Microbiol.">
        <title>The Global Catalogue of Microorganisms (GCM) 10K type strain sequencing project: providing services to taxonomists for standard genome sequencing and annotation.</title>
        <authorList>
            <consortium name="The Broad Institute Genomics Platform"/>
            <consortium name="The Broad Institute Genome Sequencing Center for Infectious Disease"/>
            <person name="Wu L."/>
            <person name="Ma J."/>
        </authorList>
    </citation>
    <scope>NUCLEOTIDE SEQUENCE [LARGE SCALE GENOMIC DNA]</scope>
    <source>
        <strain evidence="2">KCTC 23098</strain>
    </source>
</reference>
<proteinExistence type="predicted"/>
<dbReference type="InterPro" id="IPR038678">
    <property type="entry name" value="Spondin_N_sf"/>
</dbReference>
<dbReference type="Gene3D" id="2.60.40.2130">
    <property type="entry name" value="F-spondin domain"/>
    <property type="match status" value="2"/>
</dbReference>
<dbReference type="RefSeq" id="WP_377611702.1">
    <property type="nucleotide sequence ID" value="NZ_JBHUPA010000008.1"/>
</dbReference>
<dbReference type="Proteomes" id="UP001597560">
    <property type="component" value="Unassembled WGS sequence"/>
</dbReference>
<evidence type="ECO:0000313" key="2">
    <source>
        <dbReference type="Proteomes" id="UP001597560"/>
    </source>
</evidence>
<organism evidence="1 2">
    <name type="scientific">Olivibacter jilunii</name>
    <dbReference type="NCBI Taxonomy" id="985016"/>
    <lineage>
        <taxon>Bacteria</taxon>
        <taxon>Pseudomonadati</taxon>
        <taxon>Bacteroidota</taxon>
        <taxon>Sphingobacteriia</taxon>
        <taxon>Sphingobacteriales</taxon>
        <taxon>Sphingobacteriaceae</taxon>
        <taxon>Olivibacter</taxon>
    </lineage>
</organism>
<evidence type="ECO:0000313" key="1">
    <source>
        <dbReference type="EMBL" id="MFD2963623.1"/>
    </source>
</evidence>
<name>A0ABW6B299_9SPHI</name>
<dbReference type="NCBIfam" id="NF038123">
    <property type="entry name" value="NF038123_dom"/>
    <property type="match status" value="2"/>
</dbReference>
<sequence>MEHKKLVWLSLVALPILFAACDKDDDKGSQMGVPSTITVENVLDSRPLVESGTFQNEGSAPVIMPGESLSFQFSAAKGQALTFATMYGWSNDLFFAPENPGITLYKEDGTPIEGDVSDQIKLWDNGTRINQVPGASVSHPGTAETATQNITEVAGTDAQGNTYAAASALMNVSLHYEGNSTFTLTINNTSGNTNNPTPFSPGVWAISYIAGGDLLSPTPLYESGKPSANGLTNIAEMGDNSVLGEYIQSQTGIFTPLSPILVVVYKDIDNPIYKVGENDRGQGLKELAQQGDASILADHLKTVEGVKAVYVLPAANSTVLLPKVGEQVGSSVSQQLSIAEGDRLAIATMYGLSNDWFFASKDNGVDATQKGDISTTIGLFDNGTAVNQFPGAGITQFNLAGTPLEESEPIQEVPNPNAFTTLPAINHIIKVTLQ</sequence>
<protein>
    <submittedName>
        <fullName evidence="1">Spondin domain-containing protein</fullName>
    </submittedName>
</protein>
<accession>A0ABW6B299</accession>
<dbReference type="PROSITE" id="PS51257">
    <property type="entry name" value="PROKAR_LIPOPROTEIN"/>
    <property type="match status" value="1"/>
</dbReference>
<dbReference type="InterPro" id="IPR009465">
    <property type="entry name" value="Spondin_N"/>
</dbReference>